<organism evidence="1 2">
    <name type="scientific">Vermiconidia calcicola</name>
    <dbReference type="NCBI Taxonomy" id="1690605"/>
    <lineage>
        <taxon>Eukaryota</taxon>
        <taxon>Fungi</taxon>
        <taxon>Dikarya</taxon>
        <taxon>Ascomycota</taxon>
        <taxon>Pezizomycotina</taxon>
        <taxon>Dothideomycetes</taxon>
        <taxon>Dothideomycetidae</taxon>
        <taxon>Mycosphaerellales</taxon>
        <taxon>Extremaceae</taxon>
        <taxon>Vermiconidia</taxon>
    </lineage>
</organism>
<dbReference type="Proteomes" id="UP001281147">
    <property type="component" value="Unassembled WGS sequence"/>
</dbReference>
<name>A0ACC3MXY7_9PEZI</name>
<keyword evidence="2" id="KW-1185">Reference proteome</keyword>
<evidence type="ECO:0000313" key="2">
    <source>
        <dbReference type="Proteomes" id="UP001281147"/>
    </source>
</evidence>
<gene>
    <name evidence="1" type="ORF">LTR37_013269</name>
</gene>
<sequence length="213" mass="23913">MSRPTDYIQGQKRIEKISNKQVRFYNNDYVGAGSYNIFAGVFVAFVFGAAFFFDLFWPERKESNGVRIAWKTCGVLAIFIHLAAALAITIITARHTSYAQGLSPERQQSWWDRFTKHNQDPLIYSRNPRALAAVVCILLFLGIDNTEKGPGPKSRHAREKDSMHSEIGDESAPETPEKSLEVPRPAHVQSTPNSETTYPAPAAENPPMTESQR</sequence>
<accession>A0ACC3MXY7</accession>
<reference evidence="1" key="1">
    <citation type="submission" date="2023-07" db="EMBL/GenBank/DDBJ databases">
        <title>Black Yeasts Isolated from many extreme environments.</title>
        <authorList>
            <person name="Coleine C."/>
            <person name="Stajich J.E."/>
            <person name="Selbmann L."/>
        </authorList>
    </citation>
    <scope>NUCLEOTIDE SEQUENCE</scope>
    <source>
        <strain evidence="1">CCFEE 5714</strain>
    </source>
</reference>
<comment type="caution">
    <text evidence="1">The sequence shown here is derived from an EMBL/GenBank/DDBJ whole genome shotgun (WGS) entry which is preliminary data.</text>
</comment>
<proteinExistence type="predicted"/>
<dbReference type="EMBL" id="JAUTXU010000129">
    <property type="protein sequence ID" value="KAK3705452.1"/>
    <property type="molecule type" value="Genomic_DNA"/>
</dbReference>
<protein>
    <submittedName>
        <fullName evidence="1">Uncharacterized protein</fullName>
    </submittedName>
</protein>
<evidence type="ECO:0000313" key="1">
    <source>
        <dbReference type="EMBL" id="KAK3705452.1"/>
    </source>
</evidence>